<dbReference type="SUPFAM" id="SSF143422">
    <property type="entry name" value="Transposase IS200-like"/>
    <property type="match status" value="1"/>
</dbReference>
<dbReference type="PANTHER" id="PTHR36966:SF1">
    <property type="entry name" value="REP-ASSOCIATED TYROSINE TRANSPOSASE"/>
    <property type="match status" value="1"/>
</dbReference>
<accession>A0ABU0AX35</accession>
<dbReference type="Gene3D" id="3.30.70.1290">
    <property type="entry name" value="Transposase IS200-like"/>
    <property type="match status" value="1"/>
</dbReference>
<dbReference type="EMBL" id="JAUSTN010000003">
    <property type="protein sequence ID" value="MDQ0274550.1"/>
    <property type="molecule type" value="Genomic_DNA"/>
</dbReference>
<dbReference type="Pfam" id="PF01797">
    <property type="entry name" value="Y1_Tnp"/>
    <property type="match status" value="1"/>
</dbReference>
<comment type="caution">
    <text evidence="2">The sequence shown here is derived from an EMBL/GenBank/DDBJ whole genome shotgun (WGS) entry which is preliminary data.</text>
</comment>
<keyword evidence="3" id="KW-1185">Reference proteome</keyword>
<dbReference type="InterPro" id="IPR036515">
    <property type="entry name" value="Transposase_17_sf"/>
</dbReference>
<proteinExistence type="predicted"/>
<organism evidence="2 3">
    <name type="scientific">Peptoniphilus koenoeneniae</name>
    <dbReference type="NCBI Taxonomy" id="507751"/>
    <lineage>
        <taxon>Bacteria</taxon>
        <taxon>Bacillati</taxon>
        <taxon>Bacillota</taxon>
        <taxon>Tissierellia</taxon>
        <taxon>Tissierellales</taxon>
        <taxon>Peptoniphilaceae</taxon>
        <taxon>Peptoniphilus</taxon>
    </lineage>
</organism>
<dbReference type="RefSeq" id="WP_023055183.1">
    <property type="nucleotide sequence ID" value="NZ_JAUSTN010000003.1"/>
</dbReference>
<dbReference type="PANTHER" id="PTHR36966">
    <property type="entry name" value="REP-ASSOCIATED TYROSINE TRANSPOSASE"/>
    <property type="match status" value="1"/>
</dbReference>
<dbReference type="SMART" id="SM01321">
    <property type="entry name" value="Y1_Tnp"/>
    <property type="match status" value="1"/>
</dbReference>
<dbReference type="Proteomes" id="UP001236559">
    <property type="component" value="Unassembled WGS sequence"/>
</dbReference>
<sequence>MDKFPKRKPMHLEGFDYKTPTFYFITLCVNGRRNLLGEISQETFVPSNDSDIIIARSFSALCESFPGSSIDSYVIMPNHLHFLIFKNNEFDLIEIVKFFKVFSTKLFSREIFDNRFWQKNFYDHIVRNDEDLMNIREYISNNPKRWYLDSLFVD</sequence>
<feature type="domain" description="Transposase IS200-like" evidence="1">
    <location>
        <begin position="18"/>
        <end position="142"/>
    </location>
</feature>
<dbReference type="InterPro" id="IPR052715">
    <property type="entry name" value="RAYT_transposase"/>
</dbReference>
<gene>
    <name evidence="2" type="ORF">J2S72_000567</name>
</gene>
<evidence type="ECO:0000313" key="2">
    <source>
        <dbReference type="EMBL" id="MDQ0274550.1"/>
    </source>
</evidence>
<protein>
    <submittedName>
        <fullName evidence="2">REP element-mobilizing transposase RayT</fullName>
    </submittedName>
</protein>
<evidence type="ECO:0000259" key="1">
    <source>
        <dbReference type="SMART" id="SM01321"/>
    </source>
</evidence>
<name>A0ABU0AX35_9FIRM</name>
<evidence type="ECO:0000313" key="3">
    <source>
        <dbReference type="Proteomes" id="UP001236559"/>
    </source>
</evidence>
<dbReference type="InterPro" id="IPR002686">
    <property type="entry name" value="Transposase_17"/>
</dbReference>
<reference evidence="2 3" key="1">
    <citation type="submission" date="2023-07" db="EMBL/GenBank/DDBJ databases">
        <title>Genomic Encyclopedia of Type Strains, Phase IV (KMG-IV): sequencing the most valuable type-strain genomes for metagenomic binning, comparative biology and taxonomic classification.</title>
        <authorList>
            <person name="Goeker M."/>
        </authorList>
    </citation>
    <scope>NUCLEOTIDE SEQUENCE [LARGE SCALE GENOMIC DNA]</scope>
    <source>
        <strain evidence="2 3">DSM 22616</strain>
    </source>
</reference>